<comment type="caution">
    <text evidence="3">The sequence shown here is derived from an EMBL/GenBank/DDBJ whole genome shotgun (WGS) entry which is preliminary data.</text>
</comment>
<evidence type="ECO:0000313" key="4">
    <source>
        <dbReference type="Proteomes" id="UP000577362"/>
    </source>
</evidence>
<gene>
    <name evidence="3" type="ORF">GGR16_001015</name>
</gene>
<name>A0A840BXF4_9HYPH</name>
<evidence type="ECO:0000256" key="2">
    <source>
        <dbReference type="SAM" id="SignalP"/>
    </source>
</evidence>
<dbReference type="Proteomes" id="UP000577362">
    <property type="component" value="Unassembled WGS sequence"/>
</dbReference>
<organism evidence="3 4">
    <name type="scientific">Chelatococcus caeni</name>
    <dbReference type="NCBI Taxonomy" id="1348468"/>
    <lineage>
        <taxon>Bacteria</taxon>
        <taxon>Pseudomonadati</taxon>
        <taxon>Pseudomonadota</taxon>
        <taxon>Alphaproteobacteria</taxon>
        <taxon>Hyphomicrobiales</taxon>
        <taxon>Chelatococcaceae</taxon>
        <taxon>Chelatococcus</taxon>
    </lineage>
</organism>
<evidence type="ECO:0000256" key="1">
    <source>
        <dbReference type="SAM" id="MobiDB-lite"/>
    </source>
</evidence>
<dbReference type="AlphaFoldDB" id="A0A840BXF4"/>
<accession>A0A840BXF4</accession>
<reference evidence="3 4" key="1">
    <citation type="submission" date="2020-08" db="EMBL/GenBank/DDBJ databases">
        <title>Genomic Encyclopedia of Type Strains, Phase IV (KMG-IV): sequencing the most valuable type-strain genomes for metagenomic binning, comparative biology and taxonomic classification.</title>
        <authorList>
            <person name="Goeker M."/>
        </authorList>
    </citation>
    <scope>NUCLEOTIDE SEQUENCE [LARGE SCALE GENOMIC DNA]</scope>
    <source>
        <strain evidence="3 4">DSM 103737</strain>
    </source>
</reference>
<keyword evidence="2" id="KW-0732">Signal</keyword>
<keyword evidence="4" id="KW-1185">Reference proteome</keyword>
<feature type="region of interest" description="Disordered" evidence="1">
    <location>
        <begin position="95"/>
        <end position="116"/>
    </location>
</feature>
<protein>
    <submittedName>
        <fullName evidence="3">Uncharacterized protein</fullName>
    </submittedName>
</protein>
<dbReference type="RefSeq" id="WP_019401262.1">
    <property type="nucleotide sequence ID" value="NZ_JACIEN010000001.1"/>
</dbReference>
<sequence length="126" mass="13197">MRPAGWLALALGAGGLLADGAALAQTTKFDGSWSVLVVTEAGNCDRAFRYPVGVAGGIVQYTPQPGAPAVDLSGRIDPRGRVNVRIRRGADTLTATGRVEDGRGSGTWRTPTRGCSGYWQAERRGP</sequence>
<evidence type="ECO:0000313" key="3">
    <source>
        <dbReference type="EMBL" id="MBB4016009.1"/>
    </source>
</evidence>
<feature type="signal peptide" evidence="2">
    <location>
        <begin position="1"/>
        <end position="24"/>
    </location>
</feature>
<dbReference type="EMBL" id="JACIEN010000001">
    <property type="protein sequence ID" value="MBB4016009.1"/>
    <property type="molecule type" value="Genomic_DNA"/>
</dbReference>
<feature type="chain" id="PRO_5032898602" evidence="2">
    <location>
        <begin position="25"/>
        <end position="126"/>
    </location>
</feature>
<proteinExistence type="predicted"/>